<reference evidence="3" key="1">
    <citation type="submission" date="2018-05" db="EMBL/GenBank/DDBJ databases">
        <title>Draft genome of Mucuna pruriens seed.</title>
        <authorList>
            <person name="Nnadi N.E."/>
            <person name="Vos R."/>
            <person name="Hasami M.H."/>
            <person name="Devisetty U.K."/>
            <person name="Aguiy J.C."/>
        </authorList>
    </citation>
    <scope>NUCLEOTIDE SEQUENCE [LARGE SCALE GENOMIC DNA]</scope>
    <source>
        <strain evidence="3">JCA_2017</strain>
    </source>
</reference>
<name>A0A371GBW3_MUCPR</name>
<dbReference type="EMBL" id="QJKJ01006078">
    <property type="protein sequence ID" value="RDX87989.1"/>
    <property type="molecule type" value="Genomic_DNA"/>
</dbReference>
<evidence type="ECO:0000313" key="4">
    <source>
        <dbReference type="Proteomes" id="UP000257109"/>
    </source>
</evidence>
<accession>A0A371GBW3</accession>
<organism evidence="3 4">
    <name type="scientific">Mucuna pruriens</name>
    <name type="common">Velvet bean</name>
    <name type="synonym">Dolichos pruriens</name>
    <dbReference type="NCBI Taxonomy" id="157652"/>
    <lineage>
        <taxon>Eukaryota</taxon>
        <taxon>Viridiplantae</taxon>
        <taxon>Streptophyta</taxon>
        <taxon>Embryophyta</taxon>
        <taxon>Tracheophyta</taxon>
        <taxon>Spermatophyta</taxon>
        <taxon>Magnoliopsida</taxon>
        <taxon>eudicotyledons</taxon>
        <taxon>Gunneridae</taxon>
        <taxon>Pentapetalae</taxon>
        <taxon>rosids</taxon>
        <taxon>fabids</taxon>
        <taxon>Fabales</taxon>
        <taxon>Fabaceae</taxon>
        <taxon>Papilionoideae</taxon>
        <taxon>50 kb inversion clade</taxon>
        <taxon>NPAAA clade</taxon>
        <taxon>indigoferoid/millettioid clade</taxon>
        <taxon>Phaseoleae</taxon>
        <taxon>Mucuna</taxon>
    </lineage>
</organism>
<proteinExistence type="predicted"/>
<dbReference type="PANTHER" id="PTHR34222">
    <property type="entry name" value="GAG_PRE-INTEGRS DOMAIN-CONTAINING PROTEIN"/>
    <property type="match status" value="1"/>
</dbReference>
<protein>
    <submittedName>
        <fullName evidence="3">Uncharacterized protein</fullName>
    </submittedName>
</protein>
<evidence type="ECO:0000259" key="2">
    <source>
        <dbReference type="Pfam" id="PF22936"/>
    </source>
</evidence>
<dbReference type="InterPro" id="IPR054722">
    <property type="entry name" value="PolX-like_BBD"/>
</dbReference>
<dbReference type="PANTHER" id="PTHR34222:SF95">
    <property type="entry name" value="RRNA 2'-O-METHYLTRANSFERASE FIBRILLARIN-LIKE ISOFORM X1"/>
    <property type="match status" value="1"/>
</dbReference>
<sequence>MATANSFSQGSIISFSRTEKLNWKNYRAWSNLKQEVEILEENEGPWLKLDYQLYAILWQSVNRELLEILRDVFANDVQRLFDSTQKIVSLQQNNHDMVLPIAKARAAAEELKGLLPVHPDYEHVRDQILSSQHIPSMNSLVTRLLRVPTIMKGDGIVVENSAMVASRGRGRNGRGGRGKLICSHCEKEGYLQNRCYDLIGWPDKTASSDIPSNGRTSSQLISDEEYQELLRLKSNNHSQSSASPSVSTACISHSMESQGSWIIDSGASDHISGHDSVFSSISSPEFPHFISLANGSKMVSQGVGQVSLSSSISLNSMLYIPRCSYNLISLSQLTRSLNCLVTFYADSFVIQDQNTGQLIGEGHESRGLYYLSNNPSTLCFASVSPKLLHNRLGHPNLAKLKLMVPSLNKLSTLDCESCQLSKHVRSTFPSQVNKKCNFHFSVVHSKIWGPS</sequence>
<dbReference type="Pfam" id="PF13976">
    <property type="entry name" value="gag_pre-integrs"/>
    <property type="match status" value="1"/>
</dbReference>
<feature type="domain" description="GAG-pre-integrase" evidence="1">
    <location>
        <begin position="367"/>
        <end position="423"/>
    </location>
</feature>
<dbReference type="InterPro" id="IPR025724">
    <property type="entry name" value="GAG-pre-integrase_dom"/>
</dbReference>
<evidence type="ECO:0000259" key="1">
    <source>
        <dbReference type="Pfam" id="PF13976"/>
    </source>
</evidence>
<comment type="caution">
    <text evidence="3">The sequence shown here is derived from an EMBL/GenBank/DDBJ whole genome shotgun (WGS) entry which is preliminary data.</text>
</comment>
<dbReference type="OrthoDB" id="1929700at2759"/>
<dbReference type="Proteomes" id="UP000257109">
    <property type="component" value="Unassembled WGS sequence"/>
</dbReference>
<keyword evidence="4" id="KW-1185">Reference proteome</keyword>
<dbReference type="AlphaFoldDB" id="A0A371GBW3"/>
<dbReference type="Pfam" id="PF22936">
    <property type="entry name" value="Pol_BBD"/>
    <property type="match status" value="1"/>
</dbReference>
<feature type="non-terminal residue" evidence="3">
    <location>
        <position position="1"/>
    </location>
</feature>
<gene>
    <name evidence="3" type="ORF">CR513_30468</name>
</gene>
<evidence type="ECO:0000313" key="3">
    <source>
        <dbReference type="EMBL" id="RDX87989.1"/>
    </source>
</evidence>
<feature type="domain" description="Retrovirus-related Pol polyprotein from transposon TNT 1-94-like beta-barrel" evidence="2">
    <location>
        <begin position="261"/>
        <end position="335"/>
    </location>
</feature>